<dbReference type="Pfam" id="PF01436">
    <property type="entry name" value="NHL"/>
    <property type="match status" value="3"/>
</dbReference>
<dbReference type="InterPro" id="IPR011055">
    <property type="entry name" value="Dup_hybrid_motif"/>
</dbReference>
<organism evidence="4 5">
    <name type="scientific">Massilia rubra</name>
    <dbReference type="NCBI Taxonomy" id="2607910"/>
    <lineage>
        <taxon>Bacteria</taxon>
        <taxon>Pseudomonadati</taxon>
        <taxon>Pseudomonadota</taxon>
        <taxon>Betaproteobacteria</taxon>
        <taxon>Burkholderiales</taxon>
        <taxon>Oxalobacteraceae</taxon>
        <taxon>Telluria group</taxon>
        <taxon>Massilia</taxon>
    </lineage>
</organism>
<feature type="transmembrane region" description="Helical" evidence="3">
    <location>
        <begin position="12"/>
        <end position="34"/>
    </location>
</feature>
<dbReference type="EMBL" id="VUYU01000011">
    <property type="protein sequence ID" value="NHZ35388.1"/>
    <property type="molecule type" value="Genomic_DNA"/>
</dbReference>
<keyword evidence="3" id="KW-1133">Transmembrane helix</keyword>
<dbReference type="Gene3D" id="2.120.10.30">
    <property type="entry name" value="TolB, C-terminal domain"/>
    <property type="match status" value="3"/>
</dbReference>
<comment type="caution">
    <text evidence="4">The sequence shown here is derived from an EMBL/GenBank/DDBJ whole genome shotgun (WGS) entry which is preliminary data.</text>
</comment>
<dbReference type="Gene3D" id="2.70.70.10">
    <property type="entry name" value="Glucose Permease (Domain IIA)"/>
    <property type="match status" value="1"/>
</dbReference>
<feature type="repeat" description="NHL" evidence="2">
    <location>
        <begin position="246"/>
        <end position="276"/>
    </location>
</feature>
<keyword evidence="3" id="KW-0812">Transmembrane</keyword>
<evidence type="ECO:0000256" key="1">
    <source>
        <dbReference type="ARBA" id="ARBA00022737"/>
    </source>
</evidence>
<keyword evidence="5" id="KW-1185">Reference proteome</keyword>
<sequence>MLSQVTSLNGKYTKPLLIAAAIGAIGAGGAWYALQRGAPPSVAGVAAMVGIKPQPTVLGWPVSIGTVAGNGSAGFADGGAAQARFSDPFGMVIDRDGNLFVADAGENNRIRKITPEGVVSTLAGGKEGFADGSGATAAFHTPSGMAIDGAGNLYVADTGNNAIRKVTPQGVVSTLAGGGVAGYLDGKADVAIFNGPVGVAVDKAGVVYVADTYNDRIRAIAPDGMVTTLAGGAPGYVDGPLASARFDTPTSVVVDAKGTLYVADTSNGAVRKLTPDGQVSTLAKAPEDAEKPLLRRPVALALTHDGFLYVGDIWRGRILQVSPDGLLQGLTGIGVDIEVGDDRALRLSRPSAIALDRAGGLYVSDAVKRTVHRVSPRREGASAVLAPKAAPPVATAAPAAAPSGVPASGPAPAAAGRFPWPFKPQDQRHEVVGTIGEVRGSYNGESRHHFHSGLDVQADMGVPVLAVADEKVSSPVPNWAFGEVGEGMSIDGMAYIHMRVGRTGKDAPLDPARFIMLNNEKGKPERMRVRRGTRFHVGDALGTVNRMYHVHLVYQPGGVEANPMVLPFTGFSDQVAPRIDKIQLVDAAGTALARKPGKRVMVARGAGPLGIVVDAYDQADGNAARRKLGLYKVGYQVLQADGTPLAGFGKPLVNIEFNKLPPDPESVKLAYADNSGITVYGSATTRFLYVVTNTVRDGVAKTGGWDPAALAPGDYLIRIFAADYVGNEALSGRDLPITVE</sequence>
<name>A0ABX0LRP9_9BURK</name>
<dbReference type="Proteomes" id="UP000785613">
    <property type="component" value="Unassembled WGS sequence"/>
</dbReference>
<evidence type="ECO:0000256" key="3">
    <source>
        <dbReference type="SAM" id="Phobius"/>
    </source>
</evidence>
<dbReference type="PROSITE" id="PS51125">
    <property type="entry name" value="NHL"/>
    <property type="match status" value="2"/>
</dbReference>
<proteinExistence type="predicted"/>
<evidence type="ECO:0000313" key="5">
    <source>
        <dbReference type="Proteomes" id="UP000785613"/>
    </source>
</evidence>
<dbReference type="SUPFAM" id="SSF101898">
    <property type="entry name" value="NHL repeat"/>
    <property type="match status" value="1"/>
</dbReference>
<gene>
    <name evidence="4" type="ORF">F0185_17630</name>
</gene>
<dbReference type="InterPro" id="IPR001258">
    <property type="entry name" value="NHL_repeat"/>
</dbReference>
<dbReference type="InterPro" id="IPR011042">
    <property type="entry name" value="6-blade_b-propeller_TolB-like"/>
</dbReference>
<keyword evidence="1" id="KW-0677">Repeat</keyword>
<dbReference type="PANTHER" id="PTHR13833">
    <property type="match status" value="1"/>
</dbReference>
<reference evidence="4 5" key="1">
    <citation type="submission" date="2019-09" db="EMBL/GenBank/DDBJ databases">
        <title>Taxonomy of Antarctic Massilia spp.: description of Massilia rubra sp. nov., Massilia aquatica sp. nov., Massilia mucilaginosa sp. nov., Massilia frigida sp. nov. isolated from streams, lakes and regoliths.</title>
        <authorList>
            <person name="Holochova P."/>
            <person name="Sedlacek I."/>
            <person name="Kralova S."/>
            <person name="Maslanova I."/>
            <person name="Busse H.-J."/>
            <person name="Stankova E."/>
            <person name="Vrbovska V."/>
            <person name="Kovarovic V."/>
            <person name="Bartak M."/>
            <person name="Svec P."/>
            <person name="Pantucek R."/>
        </authorList>
    </citation>
    <scope>NUCLEOTIDE SEQUENCE [LARGE SCALE GENOMIC DNA]</scope>
    <source>
        <strain evidence="4 5">CCM 8692</strain>
    </source>
</reference>
<dbReference type="PANTHER" id="PTHR13833:SF71">
    <property type="entry name" value="NHL DOMAIN-CONTAINING PROTEIN"/>
    <property type="match status" value="1"/>
</dbReference>
<protein>
    <submittedName>
        <fullName evidence="4">Gluconolaconase</fullName>
    </submittedName>
</protein>
<dbReference type="CDD" id="cd14953">
    <property type="entry name" value="NHL_like_1"/>
    <property type="match status" value="1"/>
</dbReference>
<keyword evidence="3" id="KW-0472">Membrane</keyword>
<accession>A0ABX0LRP9</accession>
<feature type="repeat" description="NHL" evidence="2">
    <location>
        <begin position="193"/>
        <end position="223"/>
    </location>
</feature>
<evidence type="ECO:0000256" key="2">
    <source>
        <dbReference type="PROSITE-ProRule" id="PRU00504"/>
    </source>
</evidence>
<evidence type="ECO:0000313" key="4">
    <source>
        <dbReference type="EMBL" id="NHZ35388.1"/>
    </source>
</evidence>